<evidence type="ECO:0000313" key="3">
    <source>
        <dbReference type="Proteomes" id="UP000319716"/>
    </source>
</evidence>
<evidence type="ECO:0000313" key="2">
    <source>
        <dbReference type="EMBL" id="GAY74788.1"/>
    </source>
</evidence>
<protein>
    <submittedName>
        <fullName evidence="2">Uncharacterized protein</fullName>
    </submittedName>
</protein>
<accession>A0A4Y1Z778</accession>
<reference evidence="2 3" key="1">
    <citation type="submission" date="2017-11" db="EMBL/GenBank/DDBJ databases">
        <title>Draft Genome Sequence of Sporolactobacillus inulinus NBRC 111894 Isolated from Koso, a Japanese Sugar-Vegetable Fermented Beverage.</title>
        <authorList>
            <person name="Chiou T.Y."/>
            <person name="Oshima K."/>
            <person name="Suda W."/>
            <person name="Hattori M."/>
            <person name="Takahashi T."/>
        </authorList>
    </citation>
    <scope>NUCLEOTIDE SEQUENCE [LARGE SCALE GENOMIC DNA]</scope>
    <source>
        <strain evidence="2 3">NBRC111894</strain>
    </source>
</reference>
<proteinExistence type="predicted"/>
<organism evidence="2 3">
    <name type="scientific">Sporolactobacillus inulinus</name>
    <dbReference type="NCBI Taxonomy" id="2078"/>
    <lineage>
        <taxon>Bacteria</taxon>
        <taxon>Bacillati</taxon>
        <taxon>Bacillota</taxon>
        <taxon>Bacilli</taxon>
        <taxon>Bacillales</taxon>
        <taxon>Sporolactobacillaceae</taxon>
        <taxon>Sporolactobacillus</taxon>
    </lineage>
</organism>
<sequence>MIFGHAKDSASNAQMLWRLWSVSVDRRPKETPQINCVSEEAPGCTQQASNRSDDSAHMAED</sequence>
<evidence type="ECO:0000256" key="1">
    <source>
        <dbReference type="SAM" id="MobiDB-lite"/>
    </source>
</evidence>
<comment type="caution">
    <text evidence="2">The sequence shown here is derived from an EMBL/GenBank/DDBJ whole genome shotgun (WGS) entry which is preliminary data.</text>
</comment>
<feature type="region of interest" description="Disordered" evidence="1">
    <location>
        <begin position="28"/>
        <end position="61"/>
    </location>
</feature>
<feature type="compositionally biased region" description="Basic and acidic residues" evidence="1">
    <location>
        <begin position="51"/>
        <end position="61"/>
    </location>
</feature>
<name>A0A4Y1Z778_9BACL</name>
<dbReference type="AlphaFoldDB" id="A0A4Y1Z778"/>
<gene>
    <name evidence="2" type="ORF">NBRC111894_342</name>
</gene>
<dbReference type="Proteomes" id="UP000319716">
    <property type="component" value="Unassembled WGS sequence"/>
</dbReference>
<dbReference type="EMBL" id="BEXB01000002">
    <property type="protein sequence ID" value="GAY74788.1"/>
    <property type="molecule type" value="Genomic_DNA"/>
</dbReference>